<organism evidence="2">
    <name type="scientific">uncultured Thermomicrobiales bacterium</name>
    <dbReference type="NCBI Taxonomy" id="1645740"/>
    <lineage>
        <taxon>Bacteria</taxon>
        <taxon>Pseudomonadati</taxon>
        <taxon>Thermomicrobiota</taxon>
        <taxon>Thermomicrobia</taxon>
        <taxon>Thermomicrobiales</taxon>
        <taxon>environmental samples</taxon>
    </lineage>
</organism>
<dbReference type="AlphaFoldDB" id="A0A6J4VY70"/>
<feature type="non-terminal residue" evidence="2">
    <location>
        <position position="1"/>
    </location>
</feature>
<name>A0A6J4VY70_9BACT</name>
<reference evidence="2" key="1">
    <citation type="submission" date="2020-02" db="EMBL/GenBank/DDBJ databases">
        <authorList>
            <person name="Meier V. D."/>
        </authorList>
    </citation>
    <scope>NUCLEOTIDE SEQUENCE</scope>
    <source>
        <strain evidence="2">AVDCRST_MAG18</strain>
    </source>
</reference>
<feature type="region of interest" description="Disordered" evidence="1">
    <location>
        <begin position="1"/>
        <end position="20"/>
    </location>
</feature>
<feature type="compositionally biased region" description="Basic and acidic residues" evidence="1">
    <location>
        <begin position="103"/>
        <end position="120"/>
    </location>
</feature>
<evidence type="ECO:0000313" key="2">
    <source>
        <dbReference type="EMBL" id="CAA9589609.1"/>
    </source>
</evidence>
<feature type="non-terminal residue" evidence="2">
    <location>
        <position position="140"/>
    </location>
</feature>
<gene>
    <name evidence="2" type="ORF">AVDCRST_MAG18-4672</name>
</gene>
<feature type="region of interest" description="Disordered" evidence="1">
    <location>
        <begin position="85"/>
        <end position="127"/>
    </location>
</feature>
<dbReference type="EMBL" id="CADCWN010000375">
    <property type="protein sequence ID" value="CAA9589609.1"/>
    <property type="molecule type" value="Genomic_DNA"/>
</dbReference>
<evidence type="ECO:0000256" key="1">
    <source>
        <dbReference type="SAM" id="MobiDB-lite"/>
    </source>
</evidence>
<protein>
    <submittedName>
        <fullName evidence="2">Uncharacterized protein</fullName>
    </submittedName>
</protein>
<feature type="region of interest" description="Disordered" evidence="1">
    <location>
        <begin position="28"/>
        <end position="68"/>
    </location>
</feature>
<feature type="compositionally biased region" description="Basic and acidic residues" evidence="1">
    <location>
        <begin position="48"/>
        <end position="67"/>
    </location>
</feature>
<accession>A0A6J4VY70</accession>
<proteinExistence type="predicted"/>
<sequence length="140" mass="15273">AQTDQARPGRPLSRDARLTVGSRMVPFRRARRDRSPLGYRSSLAAQVRLERDRHARGDGGRGDDGLPHRVRRGLACAAVGAAYRRPARGRVSRGAMAPGGRAQSDRPARPGGRSERRADQFGRQGARLVCPDRACGDRPL</sequence>